<evidence type="ECO:0000259" key="3">
    <source>
        <dbReference type="PROSITE" id="PS51304"/>
    </source>
</evidence>
<dbReference type="PANTHER" id="PTHR11346">
    <property type="entry name" value="GALECTIN"/>
    <property type="match status" value="1"/>
</dbReference>
<accession>A0AAV5W219</accession>
<evidence type="ECO:0000313" key="5">
    <source>
        <dbReference type="Proteomes" id="UP001432322"/>
    </source>
</evidence>
<dbReference type="InterPro" id="IPR001079">
    <property type="entry name" value="Galectin_CRD"/>
</dbReference>
<keyword evidence="5" id="KW-1185">Reference proteome</keyword>
<protein>
    <recommendedName>
        <fullName evidence="2">Galectin</fullName>
    </recommendedName>
</protein>
<dbReference type="GO" id="GO:0030246">
    <property type="term" value="F:carbohydrate binding"/>
    <property type="evidence" value="ECO:0007669"/>
    <property type="project" value="UniProtKB-UniRule"/>
</dbReference>
<dbReference type="GO" id="GO:0016936">
    <property type="term" value="F:galactoside binding"/>
    <property type="evidence" value="ECO:0007669"/>
    <property type="project" value="TreeGrafter"/>
</dbReference>
<feature type="non-terminal residue" evidence="4">
    <location>
        <position position="1"/>
    </location>
</feature>
<dbReference type="SUPFAM" id="SSF49899">
    <property type="entry name" value="Concanavalin A-like lectins/glucanases"/>
    <property type="match status" value="1"/>
</dbReference>
<dbReference type="SMART" id="SM00908">
    <property type="entry name" value="Gal-bind_lectin"/>
    <property type="match status" value="1"/>
</dbReference>
<dbReference type="Proteomes" id="UP001432322">
    <property type="component" value="Unassembled WGS sequence"/>
</dbReference>
<sequence>FTIELLTHHGSLMHMDVRFHEHVIVFNNFHDGHWHAEERHSLPFCIGTHFHLKIKNHPGHFKVTVNGLVLAHFHHRGNPHHITAFHIRG</sequence>
<dbReference type="InterPro" id="IPR013320">
    <property type="entry name" value="ConA-like_dom_sf"/>
</dbReference>
<dbReference type="EMBL" id="BTSY01000004">
    <property type="protein sequence ID" value="GMT25007.1"/>
    <property type="molecule type" value="Genomic_DNA"/>
</dbReference>
<dbReference type="PANTHER" id="PTHR11346:SF171">
    <property type="entry name" value="GALECTIN"/>
    <property type="match status" value="1"/>
</dbReference>
<feature type="domain" description="Galectin" evidence="3">
    <location>
        <begin position="1"/>
        <end position="89"/>
    </location>
</feature>
<proteinExistence type="predicted"/>
<dbReference type="Pfam" id="PF00337">
    <property type="entry name" value="Gal-bind_lectin"/>
    <property type="match status" value="1"/>
</dbReference>
<dbReference type="InterPro" id="IPR044156">
    <property type="entry name" value="Galectin-like"/>
</dbReference>
<reference evidence="4" key="1">
    <citation type="submission" date="2023-10" db="EMBL/GenBank/DDBJ databases">
        <title>Genome assembly of Pristionchus species.</title>
        <authorList>
            <person name="Yoshida K."/>
            <person name="Sommer R.J."/>
        </authorList>
    </citation>
    <scope>NUCLEOTIDE SEQUENCE</scope>
    <source>
        <strain evidence="4">RS5133</strain>
    </source>
</reference>
<comment type="caution">
    <text evidence="4">The sequence shown here is derived from an EMBL/GenBank/DDBJ whole genome shotgun (WGS) entry which is preliminary data.</text>
</comment>
<dbReference type="SMART" id="SM00276">
    <property type="entry name" value="GLECT"/>
    <property type="match status" value="1"/>
</dbReference>
<evidence type="ECO:0000256" key="2">
    <source>
        <dbReference type="RuleBase" id="RU102079"/>
    </source>
</evidence>
<dbReference type="Gene3D" id="2.60.120.200">
    <property type="match status" value="1"/>
</dbReference>
<gene>
    <name evidence="4" type="ORF">PFISCL1PPCAC_16304</name>
</gene>
<evidence type="ECO:0000256" key="1">
    <source>
        <dbReference type="ARBA" id="ARBA00022734"/>
    </source>
</evidence>
<organism evidence="4 5">
    <name type="scientific">Pristionchus fissidentatus</name>
    <dbReference type="NCBI Taxonomy" id="1538716"/>
    <lineage>
        <taxon>Eukaryota</taxon>
        <taxon>Metazoa</taxon>
        <taxon>Ecdysozoa</taxon>
        <taxon>Nematoda</taxon>
        <taxon>Chromadorea</taxon>
        <taxon>Rhabditida</taxon>
        <taxon>Rhabditina</taxon>
        <taxon>Diplogasteromorpha</taxon>
        <taxon>Diplogasteroidea</taxon>
        <taxon>Neodiplogasteridae</taxon>
        <taxon>Pristionchus</taxon>
    </lineage>
</organism>
<keyword evidence="1 2" id="KW-0430">Lectin</keyword>
<dbReference type="AlphaFoldDB" id="A0AAV5W219"/>
<evidence type="ECO:0000313" key="4">
    <source>
        <dbReference type="EMBL" id="GMT25007.1"/>
    </source>
</evidence>
<dbReference type="PROSITE" id="PS51304">
    <property type="entry name" value="GALECTIN"/>
    <property type="match status" value="1"/>
</dbReference>
<feature type="non-terminal residue" evidence="4">
    <location>
        <position position="89"/>
    </location>
</feature>
<name>A0AAV5W219_9BILA</name>